<dbReference type="InterPro" id="IPR036259">
    <property type="entry name" value="MFS_trans_sf"/>
</dbReference>
<feature type="transmembrane region" description="Helical" evidence="9">
    <location>
        <begin position="101"/>
        <end position="123"/>
    </location>
</feature>
<sequence length="899" mass="93476">MTTSTSEAPPAQPNAPTVAPAADVRPSLSHRQILTILSGLLLGMFLAALDQNIVSVAIVRIANSLHGFDQQAWATTAYLITATISTPLYGKLADIYGRKPFYLLAIGIFVVGSAACTFATSMYELAAFRAFQGLGAGGLMSLAMTIVGDIVPPRERARYQGYFMMVFGTSTVLGPVLGGLFSDYDTLWGIDGWRWVFLVNVPIGVVALAVVAKVLNVPHQRQKLNVDWWGAIALAICVVPLLIVAEQGRTWGWGSGGSVICYAIGAVGLVLFIGVEYLMKDSALIPLRLFKNSTFSVVMIGGFIVGIAMFGAISMVPLYLQVVRGYSPTEAGLLMLPLVLGIMIGSMISGQVVKRTGRYKILPVVGTFLVTVGALLYAQLHFDSAMWQVLAIGALVGLGLGCCMQTLIIAAQNAGPRSDMGVSTASATFFRQVGGTLGVAVFLTILFNLLPHKITDAFGGHLPPGLDAGKLNQLQANTAGIGALPQQIKDPILIGFTNSMHGVFYAAAGVALLACIVMMFMKEIPLQDASAPAPAPKDPVEAAEAEWAENQVWEGAAQALSEPEPVLAAAAAGRHAAANGHESHRIAEVSAMTNTPVVNSHGSGHAIGGQVQRADGRPVAGAALTLIDQRGHQVSRSTGDSGGRYSIEPPGAGSYVLIVSANGHQPAAVNVTADGRTQRLDLTLQGSGELSGMVRTAGAGQPLAGATVTLTDLRGEVVGAAVTDASGNYLCHGVVSGTYTLVAVAEHMRPSATALVVPDSGLLHHDIELSPMAVLTGTVLADGGAVLDAEVTVLDRSGTPIGTTRTDENGQYVLTDLSEGEYTVVARGYPPVTSRVTVGGGEVEHDVRLGYDDGDEGVRPAAEPTGVAGTNGVATNGERNGVRHNGVEPSGVDQNTELS</sequence>
<dbReference type="CDD" id="cd17502">
    <property type="entry name" value="MFS_Azr1_MDR_like"/>
    <property type="match status" value="1"/>
</dbReference>
<organism evidence="11 12">
    <name type="scientific">Nocardia cerradoensis</name>
    <dbReference type="NCBI Taxonomy" id="85688"/>
    <lineage>
        <taxon>Bacteria</taxon>
        <taxon>Bacillati</taxon>
        <taxon>Actinomycetota</taxon>
        <taxon>Actinomycetes</taxon>
        <taxon>Mycobacteriales</taxon>
        <taxon>Nocardiaceae</taxon>
        <taxon>Nocardia</taxon>
    </lineage>
</organism>
<reference evidence="11 12" key="1">
    <citation type="submission" date="2017-07" db="EMBL/GenBank/DDBJ databases">
        <title>First draft Genome Sequence of Nocardia cerradoensis isolated from human infection.</title>
        <authorList>
            <person name="Carrasco G."/>
        </authorList>
    </citation>
    <scope>NUCLEOTIDE SEQUENCE [LARGE SCALE GENOMIC DNA]</scope>
    <source>
        <strain evidence="11 12">CNM20130759</strain>
    </source>
</reference>
<feature type="transmembrane region" description="Helical" evidence="9">
    <location>
        <begin position="193"/>
        <end position="214"/>
    </location>
</feature>
<name>A0A231H1P4_9NOCA</name>
<feature type="transmembrane region" description="Helical" evidence="9">
    <location>
        <begin position="386"/>
        <end position="408"/>
    </location>
</feature>
<dbReference type="SUPFAM" id="SSF49478">
    <property type="entry name" value="Cna protein B-type domain"/>
    <property type="match status" value="1"/>
</dbReference>
<feature type="transmembrane region" description="Helical" evidence="9">
    <location>
        <begin position="251"/>
        <end position="275"/>
    </location>
</feature>
<evidence type="ECO:0000313" key="11">
    <source>
        <dbReference type="EMBL" id="OXR42766.1"/>
    </source>
</evidence>
<evidence type="ECO:0000256" key="5">
    <source>
        <dbReference type="ARBA" id="ARBA00022692"/>
    </source>
</evidence>
<dbReference type="Gene3D" id="1.20.1250.20">
    <property type="entry name" value="MFS general substrate transporter like domains"/>
    <property type="match status" value="1"/>
</dbReference>
<feature type="region of interest" description="Disordered" evidence="8">
    <location>
        <begin position="1"/>
        <end position="23"/>
    </location>
</feature>
<dbReference type="NCBIfam" id="TIGR00711">
    <property type="entry name" value="efflux_EmrB"/>
    <property type="match status" value="1"/>
</dbReference>
<proteinExistence type="inferred from homology"/>
<dbReference type="GO" id="GO:0005975">
    <property type="term" value="P:carbohydrate metabolic process"/>
    <property type="evidence" value="ECO:0007669"/>
    <property type="project" value="UniProtKB-ARBA"/>
</dbReference>
<evidence type="ECO:0000256" key="7">
    <source>
        <dbReference type="ARBA" id="ARBA00023136"/>
    </source>
</evidence>
<dbReference type="Gene3D" id="2.60.40.1120">
    <property type="entry name" value="Carboxypeptidase-like, regulatory domain"/>
    <property type="match status" value="2"/>
</dbReference>
<keyword evidence="12" id="KW-1185">Reference proteome</keyword>
<keyword evidence="6 9" id="KW-1133">Transmembrane helix</keyword>
<protein>
    <submittedName>
        <fullName evidence="11">Multidrug resistance protein 3</fullName>
    </submittedName>
</protein>
<dbReference type="GO" id="GO:0022857">
    <property type="term" value="F:transmembrane transporter activity"/>
    <property type="evidence" value="ECO:0007669"/>
    <property type="project" value="InterPro"/>
</dbReference>
<keyword evidence="7 9" id="KW-0472">Membrane</keyword>
<dbReference type="Gene3D" id="1.20.1720.10">
    <property type="entry name" value="Multidrug resistance protein D"/>
    <property type="match status" value="1"/>
</dbReference>
<feature type="transmembrane region" description="Helical" evidence="9">
    <location>
        <begin position="33"/>
        <end position="59"/>
    </location>
</feature>
<feature type="transmembrane region" description="Helical" evidence="9">
    <location>
        <begin position="503"/>
        <end position="521"/>
    </location>
</feature>
<comment type="caution">
    <text evidence="11">The sequence shown here is derived from an EMBL/GenBank/DDBJ whole genome shotgun (WGS) entry which is preliminary data.</text>
</comment>
<evidence type="ECO:0000256" key="1">
    <source>
        <dbReference type="ARBA" id="ARBA00004651"/>
    </source>
</evidence>
<dbReference type="SUPFAM" id="SSF103473">
    <property type="entry name" value="MFS general substrate transporter"/>
    <property type="match status" value="1"/>
</dbReference>
<feature type="transmembrane region" description="Helical" evidence="9">
    <location>
        <begin position="226"/>
        <end position="245"/>
    </location>
</feature>
<dbReference type="PANTHER" id="PTHR23501:SF197">
    <property type="entry name" value="COMD"/>
    <property type="match status" value="1"/>
</dbReference>
<comment type="subcellular location">
    <subcellularLocation>
        <location evidence="1">Cell membrane</location>
        <topology evidence="1">Multi-pass membrane protein</topology>
    </subcellularLocation>
</comment>
<accession>A0A231H1P4</accession>
<evidence type="ECO:0000256" key="2">
    <source>
        <dbReference type="ARBA" id="ARBA00007520"/>
    </source>
</evidence>
<keyword evidence="3" id="KW-0813">Transport</keyword>
<dbReference type="RefSeq" id="WP_094026769.1">
    <property type="nucleotide sequence ID" value="NZ_NGAF01000012.1"/>
</dbReference>
<dbReference type="PROSITE" id="PS50850">
    <property type="entry name" value="MFS"/>
    <property type="match status" value="1"/>
</dbReference>
<feature type="transmembrane region" description="Helical" evidence="9">
    <location>
        <begin position="71"/>
        <end position="89"/>
    </location>
</feature>
<evidence type="ECO:0000256" key="3">
    <source>
        <dbReference type="ARBA" id="ARBA00022448"/>
    </source>
</evidence>
<dbReference type="Pfam" id="PF13620">
    <property type="entry name" value="CarboxypepD_reg"/>
    <property type="match status" value="3"/>
</dbReference>
<keyword evidence="5 9" id="KW-0812">Transmembrane</keyword>
<feature type="transmembrane region" description="Helical" evidence="9">
    <location>
        <begin position="361"/>
        <end position="380"/>
    </location>
</feature>
<dbReference type="InterPro" id="IPR011701">
    <property type="entry name" value="MFS"/>
</dbReference>
<evidence type="ECO:0000256" key="9">
    <source>
        <dbReference type="SAM" id="Phobius"/>
    </source>
</evidence>
<evidence type="ECO:0000256" key="6">
    <source>
        <dbReference type="ARBA" id="ARBA00022989"/>
    </source>
</evidence>
<dbReference type="GO" id="GO:0005886">
    <property type="term" value="C:plasma membrane"/>
    <property type="evidence" value="ECO:0007669"/>
    <property type="project" value="UniProtKB-SubCell"/>
</dbReference>
<feature type="transmembrane region" description="Helical" evidence="9">
    <location>
        <begin position="295"/>
        <end position="319"/>
    </location>
</feature>
<dbReference type="FunFam" id="1.20.1720.10:FF:000004">
    <property type="entry name" value="EmrB/QacA family drug resistance transporter"/>
    <property type="match status" value="1"/>
</dbReference>
<dbReference type="EMBL" id="NGAF01000012">
    <property type="protein sequence ID" value="OXR42766.1"/>
    <property type="molecule type" value="Genomic_DNA"/>
</dbReference>
<dbReference type="Gene3D" id="2.60.40.10">
    <property type="entry name" value="Immunoglobulins"/>
    <property type="match status" value="1"/>
</dbReference>
<gene>
    <name evidence="11" type="primary">bmr3_8</name>
    <name evidence="11" type="ORF">B7C42_05104</name>
</gene>
<dbReference type="Pfam" id="PF07690">
    <property type="entry name" value="MFS_1"/>
    <property type="match status" value="1"/>
</dbReference>
<feature type="transmembrane region" description="Helical" evidence="9">
    <location>
        <begin position="331"/>
        <end position="349"/>
    </location>
</feature>
<feature type="transmembrane region" description="Helical" evidence="9">
    <location>
        <begin position="162"/>
        <end position="181"/>
    </location>
</feature>
<dbReference type="Proteomes" id="UP000215506">
    <property type="component" value="Unassembled WGS sequence"/>
</dbReference>
<dbReference type="AlphaFoldDB" id="A0A231H1P4"/>
<keyword evidence="4" id="KW-1003">Cell membrane</keyword>
<feature type="region of interest" description="Disordered" evidence="8">
    <location>
        <begin position="848"/>
        <end position="899"/>
    </location>
</feature>
<comment type="similarity">
    <text evidence="2">Belongs to the major facilitator superfamily. TCR/Tet family.</text>
</comment>
<feature type="transmembrane region" description="Helical" evidence="9">
    <location>
        <begin position="129"/>
        <end position="150"/>
    </location>
</feature>
<dbReference type="SUPFAM" id="SSF49464">
    <property type="entry name" value="Carboxypeptidase regulatory domain-like"/>
    <property type="match status" value="2"/>
</dbReference>
<dbReference type="InterPro" id="IPR020846">
    <property type="entry name" value="MFS_dom"/>
</dbReference>
<evidence type="ECO:0000256" key="4">
    <source>
        <dbReference type="ARBA" id="ARBA00022475"/>
    </source>
</evidence>
<dbReference type="InterPro" id="IPR004638">
    <property type="entry name" value="EmrB-like"/>
</dbReference>
<evidence type="ECO:0000259" key="10">
    <source>
        <dbReference type="PROSITE" id="PS50850"/>
    </source>
</evidence>
<evidence type="ECO:0000256" key="8">
    <source>
        <dbReference type="SAM" id="MobiDB-lite"/>
    </source>
</evidence>
<dbReference type="InterPro" id="IPR008969">
    <property type="entry name" value="CarboxyPept-like_regulatory"/>
</dbReference>
<feature type="transmembrane region" description="Helical" evidence="9">
    <location>
        <begin position="429"/>
        <end position="450"/>
    </location>
</feature>
<feature type="domain" description="Major facilitator superfamily (MFS) profile" evidence="10">
    <location>
        <begin position="36"/>
        <end position="526"/>
    </location>
</feature>
<evidence type="ECO:0000313" key="12">
    <source>
        <dbReference type="Proteomes" id="UP000215506"/>
    </source>
</evidence>
<dbReference type="InterPro" id="IPR013783">
    <property type="entry name" value="Ig-like_fold"/>
</dbReference>
<dbReference type="PANTHER" id="PTHR23501">
    <property type="entry name" value="MAJOR FACILITATOR SUPERFAMILY"/>
    <property type="match status" value="1"/>
</dbReference>